<reference evidence="2 3" key="1">
    <citation type="submission" date="2015-01" db="EMBL/GenBank/DDBJ databases">
        <title>Evolution of Trichinella species and genotypes.</title>
        <authorList>
            <person name="Korhonen P.K."/>
            <person name="Edoardo P."/>
            <person name="Giuseppe L.R."/>
            <person name="Gasser R.B."/>
        </authorList>
    </citation>
    <scope>NUCLEOTIDE SEQUENCE [LARGE SCALE GENOMIC DNA]</scope>
    <source>
        <strain evidence="2">ISS1029</strain>
    </source>
</reference>
<gene>
    <name evidence="2" type="ORF">T11_18345</name>
</gene>
<name>A0A0V1H6R9_9BILA</name>
<evidence type="ECO:0000313" key="3">
    <source>
        <dbReference type="Proteomes" id="UP000055024"/>
    </source>
</evidence>
<protein>
    <submittedName>
        <fullName evidence="2">Uncharacterized protein</fullName>
    </submittedName>
</protein>
<evidence type="ECO:0000313" key="2">
    <source>
        <dbReference type="EMBL" id="KRZ05957.1"/>
    </source>
</evidence>
<accession>A0A0V1H6R9</accession>
<feature type="compositionally biased region" description="Low complexity" evidence="1">
    <location>
        <begin position="109"/>
        <end position="119"/>
    </location>
</feature>
<dbReference type="EMBL" id="JYDP01000128">
    <property type="protein sequence ID" value="KRZ05957.1"/>
    <property type="molecule type" value="Genomic_DNA"/>
</dbReference>
<evidence type="ECO:0000256" key="1">
    <source>
        <dbReference type="SAM" id="MobiDB-lite"/>
    </source>
</evidence>
<sequence>MTKFLDSPANFVLITYYENLIITNILQRKANYNGGILGSQVIAILFYTTLWIFPVGSQEYVGIREIGTTHLIPSDLKFEECAMVDDQLQATYLISDSEITNSISKTNDDANNSSESNSDGEQSPDVDDHCIRPPNPGVLIIPSFDSFYTFGIDLYFRFSFSIFGEFAHDSDNQSDSCQHNFHFISSSGYHPRLGRSADVMWKTLPSTDLVDIKVSSSYEPLSPLSLLRTQAMMPRDSSSQNFLRSKNDPSHHCFEGDCLVVLPALNSFAISIEAD</sequence>
<comment type="caution">
    <text evidence="2">The sequence shown here is derived from an EMBL/GenBank/DDBJ whole genome shotgun (WGS) entry which is preliminary data.</text>
</comment>
<feature type="region of interest" description="Disordered" evidence="1">
    <location>
        <begin position="104"/>
        <end position="129"/>
    </location>
</feature>
<organism evidence="2 3">
    <name type="scientific">Trichinella zimbabwensis</name>
    <dbReference type="NCBI Taxonomy" id="268475"/>
    <lineage>
        <taxon>Eukaryota</taxon>
        <taxon>Metazoa</taxon>
        <taxon>Ecdysozoa</taxon>
        <taxon>Nematoda</taxon>
        <taxon>Enoplea</taxon>
        <taxon>Dorylaimia</taxon>
        <taxon>Trichinellida</taxon>
        <taxon>Trichinellidae</taxon>
        <taxon>Trichinella</taxon>
    </lineage>
</organism>
<proteinExistence type="predicted"/>
<keyword evidence="3" id="KW-1185">Reference proteome</keyword>
<dbReference type="Proteomes" id="UP000055024">
    <property type="component" value="Unassembled WGS sequence"/>
</dbReference>
<dbReference type="AlphaFoldDB" id="A0A0V1H6R9"/>